<dbReference type="SUPFAM" id="SSF53474">
    <property type="entry name" value="alpha/beta-Hydrolases"/>
    <property type="match status" value="1"/>
</dbReference>
<reference evidence="2" key="2">
    <citation type="submission" date="2020-07" db="EMBL/GenBank/DDBJ databases">
        <authorList>
            <person name="Vera ALvarez R."/>
            <person name="Arias-Moreno D.M."/>
            <person name="Jimenez-Jacinto V."/>
            <person name="Jimenez-Bremont J.F."/>
            <person name="Swaminathan K."/>
            <person name="Moose S.P."/>
            <person name="Guerrero-Gonzalez M.L."/>
            <person name="Marino-Ramirez L."/>
            <person name="Landsman D."/>
            <person name="Rodriguez-Kessler M."/>
            <person name="Delgado-Sanchez P."/>
        </authorList>
    </citation>
    <scope>NUCLEOTIDE SEQUENCE</scope>
    <source>
        <tissue evidence="2">Cladode</tissue>
    </source>
</reference>
<proteinExistence type="predicted"/>
<dbReference type="EMBL" id="GISG01070279">
    <property type="protein sequence ID" value="MBA4629630.1"/>
    <property type="molecule type" value="Transcribed_RNA"/>
</dbReference>
<dbReference type="PANTHER" id="PTHR43194">
    <property type="entry name" value="HYDROLASE ALPHA/BETA FOLD FAMILY"/>
    <property type="match status" value="1"/>
</dbReference>
<dbReference type="EC" id="3.8.1.5" evidence="2"/>
<evidence type="ECO:0000313" key="2">
    <source>
        <dbReference type="EMBL" id="MBA4629630.1"/>
    </source>
</evidence>
<dbReference type="PRINTS" id="PR00111">
    <property type="entry name" value="ABHYDROLASE"/>
</dbReference>
<dbReference type="FunFam" id="3.40.50.1820:FF:000168">
    <property type="entry name" value="Alpha/beta-Hydrolases superfamily protein"/>
    <property type="match status" value="1"/>
</dbReference>
<dbReference type="InterPro" id="IPR000639">
    <property type="entry name" value="Epox_hydrolase-like"/>
</dbReference>
<keyword evidence="2" id="KW-0378">Hydrolase</keyword>
<dbReference type="Pfam" id="PF00561">
    <property type="entry name" value="Abhydrolase_1"/>
    <property type="match status" value="1"/>
</dbReference>
<organism evidence="2">
    <name type="scientific">Opuntia streptacantha</name>
    <name type="common">Prickly pear cactus</name>
    <name type="synonym">Opuntia cardona</name>
    <dbReference type="NCBI Taxonomy" id="393608"/>
    <lineage>
        <taxon>Eukaryota</taxon>
        <taxon>Viridiplantae</taxon>
        <taxon>Streptophyta</taxon>
        <taxon>Embryophyta</taxon>
        <taxon>Tracheophyta</taxon>
        <taxon>Spermatophyta</taxon>
        <taxon>Magnoliopsida</taxon>
        <taxon>eudicotyledons</taxon>
        <taxon>Gunneridae</taxon>
        <taxon>Pentapetalae</taxon>
        <taxon>Caryophyllales</taxon>
        <taxon>Cactineae</taxon>
        <taxon>Cactaceae</taxon>
        <taxon>Opuntioideae</taxon>
        <taxon>Opuntia</taxon>
    </lineage>
</organism>
<dbReference type="GO" id="GO:0009507">
    <property type="term" value="C:chloroplast"/>
    <property type="evidence" value="ECO:0007669"/>
    <property type="project" value="TreeGrafter"/>
</dbReference>
<dbReference type="PRINTS" id="PR00412">
    <property type="entry name" value="EPOXHYDRLASE"/>
</dbReference>
<feature type="domain" description="AB hydrolase-1" evidence="1">
    <location>
        <begin position="118"/>
        <end position="229"/>
    </location>
</feature>
<dbReference type="PANTHER" id="PTHR43194:SF2">
    <property type="entry name" value="PEROXISOMAL MEMBRANE PROTEIN LPX1"/>
    <property type="match status" value="1"/>
</dbReference>
<reference evidence="2" key="1">
    <citation type="journal article" date="2013" name="J. Plant Res.">
        <title>Effect of fungi and light on seed germination of three Opuntia species from semiarid lands of central Mexico.</title>
        <authorList>
            <person name="Delgado-Sanchez P."/>
            <person name="Jimenez-Bremont J.F."/>
            <person name="Guerrero-Gonzalez Mde L."/>
            <person name="Flores J."/>
        </authorList>
    </citation>
    <scope>NUCLEOTIDE SEQUENCE</scope>
    <source>
        <tissue evidence="2">Cladode</tissue>
    </source>
</reference>
<dbReference type="InterPro" id="IPR050228">
    <property type="entry name" value="Carboxylesterase_BioH"/>
</dbReference>
<dbReference type="GO" id="GO:0018786">
    <property type="term" value="F:haloalkane dehalogenase activity"/>
    <property type="evidence" value="ECO:0007669"/>
    <property type="project" value="UniProtKB-EC"/>
</dbReference>
<dbReference type="AlphaFoldDB" id="A0A7C8YZA7"/>
<protein>
    <submittedName>
        <fullName evidence="2">Haloalkane dehalogenase</fullName>
        <ecNumber evidence="2">3.8.1.5</ecNumber>
    </submittedName>
</protein>
<name>A0A7C8YZA7_OPUST</name>
<dbReference type="InterPro" id="IPR000073">
    <property type="entry name" value="AB_hydrolase_1"/>
</dbReference>
<dbReference type="Gene3D" id="3.40.50.1820">
    <property type="entry name" value="alpha/beta hydrolase"/>
    <property type="match status" value="1"/>
</dbReference>
<sequence length="371" mass="40835">MAAAAWSLLSPPLSRRLSPVGVRREWVGRKKSVAKIVAKSGGDDDDNTPAFNPFGFVTDNPSSRSAIQLPESPAEDGNVGQMLYRIEDKGKEYGRYIKSGDLVWFVRETGALKSRRGTIVFLHGAPTQSYSYRVVMSQMSDAGFHCIAPDWIGFGFSDKPYPGYGFDYTEKEFHDAFDKLLEVLGVQSPFLLVVQGFLVGSYGLTWALKNPGRVLKLAILNTPLTASSPVPGLFQKLRIPLFGEFTCQNAVMAERFIEAGSPYVLKLEKADVYRLPYLSSGGPGFALLEAARKINFSQVSTQIAAGFASGSWDKPTLVAWGISDKYLPQSIAEEFQKSNPSAVKLKLIEGAGHMPQEDWPEKVVEALRVFF</sequence>
<evidence type="ECO:0000259" key="1">
    <source>
        <dbReference type="Pfam" id="PF00561"/>
    </source>
</evidence>
<accession>A0A7C8YZA7</accession>
<dbReference type="InterPro" id="IPR029058">
    <property type="entry name" value="AB_hydrolase_fold"/>
</dbReference>